<dbReference type="EMBL" id="JAMB01000002">
    <property type="protein sequence ID" value="ETX11809.1"/>
    <property type="molecule type" value="Genomic_DNA"/>
</dbReference>
<dbReference type="InterPro" id="IPR029787">
    <property type="entry name" value="Nucleotide_cyclase"/>
</dbReference>
<dbReference type="Proteomes" id="UP000054058">
    <property type="component" value="Unassembled WGS sequence"/>
</dbReference>
<dbReference type="RefSeq" id="WP_036159452.1">
    <property type="nucleotide sequence ID" value="NZ_JAMB01000002.1"/>
</dbReference>
<keyword evidence="7" id="KW-1185">Reference proteome</keyword>
<accession>X7E6W0</accession>
<dbReference type="eggNOG" id="COG3706">
    <property type="taxonomic scope" value="Bacteria"/>
</dbReference>
<name>X7E6W0_9GAMM</name>
<gene>
    <name evidence="6" type="ORF">MUS1_07640</name>
</gene>
<feature type="transmembrane region" description="Helical" evidence="4">
    <location>
        <begin position="109"/>
        <end position="126"/>
    </location>
</feature>
<feature type="transmembrane region" description="Helical" evidence="4">
    <location>
        <begin position="55"/>
        <end position="73"/>
    </location>
</feature>
<feature type="transmembrane region" description="Helical" evidence="4">
    <location>
        <begin position="30"/>
        <end position="49"/>
    </location>
</feature>
<evidence type="ECO:0000313" key="7">
    <source>
        <dbReference type="Proteomes" id="UP000054058"/>
    </source>
</evidence>
<dbReference type="InterPro" id="IPR000160">
    <property type="entry name" value="GGDEF_dom"/>
</dbReference>
<evidence type="ECO:0000259" key="5">
    <source>
        <dbReference type="PROSITE" id="PS50887"/>
    </source>
</evidence>
<evidence type="ECO:0000256" key="3">
    <source>
        <dbReference type="ARBA" id="ARBA00034247"/>
    </source>
</evidence>
<feature type="transmembrane region" description="Helical" evidence="4">
    <location>
        <begin position="163"/>
        <end position="184"/>
    </location>
</feature>
<comment type="catalytic activity">
    <reaction evidence="3">
        <text>2 GTP = 3',3'-c-di-GMP + 2 diphosphate</text>
        <dbReference type="Rhea" id="RHEA:24898"/>
        <dbReference type="ChEBI" id="CHEBI:33019"/>
        <dbReference type="ChEBI" id="CHEBI:37565"/>
        <dbReference type="ChEBI" id="CHEBI:58805"/>
        <dbReference type="EC" id="2.7.7.65"/>
    </reaction>
</comment>
<dbReference type="AlphaFoldDB" id="X7E6W0"/>
<dbReference type="STRING" id="1122207.MUS1_07640"/>
<dbReference type="Gene3D" id="3.30.70.270">
    <property type="match status" value="1"/>
</dbReference>
<evidence type="ECO:0000313" key="6">
    <source>
        <dbReference type="EMBL" id="ETX11809.1"/>
    </source>
</evidence>
<evidence type="ECO:0000256" key="2">
    <source>
        <dbReference type="ARBA" id="ARBA00012528"/>
    </source>
</evidence>
<feature type="transmembrane region" description="Helical" evidence="4">
    <location>
        <begin position="85"/>
        <end position="103"/>
    </location>
</feature>
<dbReference type="PROSITE" id="PS50887">
    <property type="entry name" value="GGDEF"/>
    <property type="match status" value="1"/>
</dbReference>
<feature type="domain" description="GGDEF" evidence="5">
    <location>
        <begin position="228"/>
        <end position="362"/>
    </location>
</feature>
<keyword evidence="4" id="KW-0812">Transmembrane</keyword>
<dbReference type="GO" id="GO:0052621">
    <property type="term" value="F:diguanylate cyclase activity"/>
    <property type="evidence" value="ECO:0007669"/>
    <property type="project" value="UniProtKB-EC"/>
</dbReference>
<dbReference type="CDD" id="cd01949">
    <property type="entry name" value="GGDEF"/>
    <property type="match status" value="1"/>
</dbReference>
<comment type="cofactor">
    <cofactor evidence="1">
        <name>Mg(2+)</name>
        <dbReference type="ChEBI" id="CHEBI:18420"/>
    </cofactor>
</comment>
<dbReference type="Pfam" id="PF00990">
    <property type="entry name" value="GGDEF"/>
    <property type="match status" value="1"/>
</dbReference>
<evidence type="ECO:0000256" key="4">
    <source>
        <dbReference type="SAM" id="Phobius"/>
    </source>
</evidence>
<keyword evidence="4" id="KW-1133">Transmembrane helix</keyword>
<dbReference type="PATRIC" id="fig|1122207.3.peg.837"/>
<feature type="transmembrane region" description="Helical" evidence="4">
    <location>
        <begin position="133"/>
        <end position="151"/>
    </location>
</feature>
<dbReference type="FunFam" id="3.30.70.270:FF:000001">
    <property type="entry name" value="Diguanylate cyclase domain protein"/>
    <property type="match status" value="1"/>
</dbReference>
<dbReference type="InterPro" id="IPR043128">
    <property type="entry name" value="Rev_trsase/Diguanyl_cyclase"/>
</dbReference>
<proteinExistence type="predicted"/>
<dbReference type="InterPro" id="IPR050469">
    <property type="entry name" value="Diguanylate_Cyclase"/>
</dbReference>
<keyword evidence="4" id="KW-0472">Membrane</keyword>
<dbReference type="SUPFAM" id="SSF55073">
    <property type="entry name" value="Nucleotide cyclase"/>
    <property type="match status" value="1"/>
</dbReference>
<dbReference type="PANTHER" id="PTHR45138:SF9">
    <property type="entry name" value="DIGUANYLATE CYCLASE DGCM-RELATED"/>
    <property type="match status" value="1"/>
</dbReference>
<dbReference type="EC" id="2.7.7.65" evidence="2"/>
<organism evidence="6 7">
    <name type="scientific">Marinomonas ushuaiensis DSM 15871</name>
    <dbReference type="NCBI Taxonomy" id="1122207"/>
    <lineage>
        <taxon>Bacteria</taxon>
        <taxon>Pseudomonadati</taxon>
        <taxon>Pseudomonadota</taxon>
        <taxon>Gammaproteobacteria</taxon>
        <taxon>Oceanospirillales</taxon>
        <taxon>Oceanospirillaceae</taxon>
        <taxon>Marinomonas</taxon>
    </lineage>
</organism>
<protein>
    <recommendedName>
        <fullName evidence="2">diguanylate cyclase</fullName>
        <ecNumber evidence="2">2.7.7.65</ecNumber>
    </recommendedName>
</protein>
<comment type="caution">
    <text evidence="6">The sequence shown here is derived from an EMBL/GenBank/DDBJ whole genome shotgun (WGS) entry which is preliminary data.</text>
</comment>
<dbReference type="NCBIfam" id="TIGR00254">
    <property type="entry name" value="GGDEF"/>
    <property type="match status" value="1"/>
</dbReference>
<dbReference type="PANTHER" id="PTHR45138">
    <property type="entry name" value="REGULATORY COMPONENTS OF SENSORY TRANSDUCTION SYSTEM"/>
    <property type="match status" value="1"/>
</dbReference>
<evidence type="ECO:0000256" key="1">
    <source>
        <dbReference type="ARBA" id="ARBA00001946"/>
    </source>
</evidence>
<dbReference type="OrthoDB" id="9759607at2"/>
<reference evidence="6 7" key="1">
    <citation type="submission" date="2014-01" db="EMBL/GenBank/DDBJ databases">
        <title>Marinomonas ushuaiensis DSM 15871 Genome Sequencing.</title>
        <authorList>
            <person name="Lai Q."/>
            <person name="Shao Z.S."/>
        </authorList>
    </citation>
    <scope>NUCLEOTIDE SEQUENCE [LARGE SCALE GENOMIC DNA]</scope>
    <source>
        <strain evidence="6 7">DSM 15871</strain>
    </source>
</reference>
<dbReference type="SMART" id="SM00267">
    <property type="entry name" value="GGDEF"/>
    <property type="match status" value="1"/>
</dbReference>
<sequence>MFNTIKKLIDKLLNLGFADDFGNDLNQKHVVSFSYLAFCSGCLIVLFLFVFFQMFFLASFSFVCLSLGLLGWRYSYSGYYERAQVLMPIVSSVQVFVLSFFYFGDSSDFHWLFVNVLIYGVIVFRADQRFIKHSVVISSVVLFLICEFLTIEGLHITAESQNVVAVTVFLFVSFYVAVVINLVISRLKSVNSHLRTLAEMDELTGLSNRRKVLADAVNIFADSVINGLSCVFAIIDLDHFKKINDTYGHEAGDLALSQIAKVMSSAIRPQDEIGRYGGEEFIVIMRDINLNQAEVVVENIRKSVEEMLVETEQGVVIPVTISAGLAAITPDVSRYEEILAQADKGLYSAKRNGRNRIFIQSEY</sequence>